<feature type="transmembrane region" description="Helical" evidence="1">
    <location>
        <begin position="105"/>
        <end position="123"/>
    </location>
</feature>
<keyword evidence="1" id="KW-0812">Transmembrane</keyword>
<accession>A0ABZ2UA12</accession>
<evidence type="ECO:0000313" key="3">
    <source>
        <dbReference type="Proteomes" id="UP001484199"/>
    </source>
</evidence>
<feature type="transmembrane region" description="Helical" evidence="1">
    <location>
        <begin position="76"/>
        <end position="93"/>
    </location>
</feature>
<sequence length="220" mass="25915">MKIKPKYNNHQDLLKQIILASMLVAMSICIQHILIQLPLTKLVPEHFKRKFSRMLFKDFLCFIPLLMIPLYSNKYVSFLAVSLSEGIAFWYFGSSSGARSVPYKPELSIIFGIIWGLCPSLFLNKKNNSFTKVYFCILLLFIFHFFFYDIYGLILYGKVFNAKIHYDLITNMFNCSHATKLYILFRVIIKFFSLFTISLINTYLYLRIKKQVLLLFETNI</sequence>
<reference evidence="2" key="1">
    <citation type="submission" date="2024-03" db="EMBL/GenBank/DDBJ databases">
        <title>The Complete Genome of 'Candidatus Phytoplasma fraxini' AshY1 from the Ash Yellows Group.</title>
        <authorList>
            <person name="Boehm J.W."/>
            <person name="Huettel B."/>
            <person name="Schneider B."/>
            <person name="Kube M."/>
        </authorList>
    </citation>
    <scope>NUCLEOTIDE SEQUENCE [LARGE SCALE GENOMIC DNA]</scope>
    <source>
        <strain evidence="2">AshY1</strain>
    </source>
</reference>
<keyword evidence="1" id="KW-0472">Membrane</keyword>
<dbReference type="RefSeq" id="WP_341266503.1">
    <property type="nucleotide sequence ID" value="NZ_CP146843.1"/>
</dbReference>
<dbReference type="Proteomes" id="UP001484199">
    <property type="component" value="Chromosome"/>
</dbReference>
<feature type="transmembrane region" description="Helical" evidence="1">
    <location>
        <begin position="135"/>
        <end position="156"/>
    </location>
</feature>
<keyword evidence="3" id="KW-1185">Reference proteome</keyword>
<organism evidence="2 3">
    <name type="scientific">Ash yellows phytoplasma</name>
    <dbReference type="NCBI Taxonomy" id="35780"/>
    <lineage>
        <taxon>Bacteria</taxon>
        <taxon>Bacillati</taxon>
        <taxon>Mycoplasmatota</taxon>
        <taxon>Mollicutes</taxon>
        <taxon>Acholeplasmatales</taxon>
        <taxon>Acholeplasmataceae</taxon>
        <taxon>Candidatus Phytoplasma</taxon>
        <taxon>16SrVII (Ash yellows group)</taxon>
    </lineage>
</organism>
<feature type="transmembrane region" description="Helical" evidence="1">
    <location>
        <begin position="54"/>
        <end position="71"/>
    </location>
</feature>
<dbReference type="Gene3D" id="1.10.1760.20">
    <property type="match status" value="1"/>
</dbReference>
<proteinExistence type="predicted"/>
<keyword evidence="1" id="KW-1133">Transmembrane helix</keyword>
<feature type="transmembrane region" description="Helical" evidence="1">
    <location>
        <begin position="181"/>
        <end position="206"/>
    </location>
</feature>
<protein>
    <recommendedName>
        <fullName evidence="4">Integral membrane protein</fullName>
    </recommendedName>
</protein>
<evidence type="ECO:0000313" key="2">
    <source>
        <dbReference type="EMBL" id="WYY26602.1"/>
    </source>
</evidence>
<evidence type="ECO:0000256" key="1">
    <source>
        <dbReference type="SAM" id="Phobius"/>
    </source>
</evidence>
<dbReference type="EMBL" id="CP146843">
    <property type="protein sequence ID" value="WYY26602.1"/>
    <property type="molecule type" value="Genomic_DNA"/>
</dbReference>
<gene>
    <name evidence="2" type="ORF">AshY1_04970</name>
</gene>
<name>A0ABZ2UA12_ASHYP</name>
<evidence type="ECO:0008006" key="4">
    <source>
        <dbReference type="Google" id="ProtNLM"/>
    </source>
</evidence>
<feature type="transmembrane region" description="Helical" evidence="1">
    <location>
        <begin position="12"/>
        <end position="34"/>
    </location>
</feature>